<feature type="domain" description="Peptidase S26" evidence="7">
    <location>
        <begin position="10"/>
        <end position="171"/>
    </location>
</feature>
<keyword evidence="6" id="KW-0812">Transmembrane</keyword>
<reference evidence="8" key="2">
    <citation type="submission" date="2023-03" db="EMBL/GenBank/DDBJ databases">
        <authorList>
            <person name="Shen W."/>
            <person name="Cai J."/>
        </authorList>
    </citation>
    <scope>NUCLEOTIDE SEQUENCE</scope>
    <source>
        <strain evidence="8">P96-3</strain>
    </source>
</reference>
<keyword evidence="4 6" id="KW-0378">Hydrolase</keyword>
<dbReference type="NCBIfam" id="TIGR02227">
    <property type="entry name" value="sigpep_I_bact"/>
    <property type="match status" value="1"/>
</dbReference>
<sequence>MEKKIMDIIWHWIKMIVVCALFAIVLRAFIFVPVEVTGKSMSPTIKENDFVVMENFSEIKRFDVIVFTSSDGNTYVKRVIGLPGDHVKYEKDQLYINGKKVEEPFLDGVKKHKNEYVFTTDLDSADLIGTKKIPKDQYFVLGDNRRLSKDSRSFGTINSSAILGQARIVYYPLFHSKIVK</sequence>
<dbReference type="OrthoDB" id="9802919at2"/>
<dbReference type="Pfam" id="PF10502">
    <property type="entry name" value="Peptidase_S26"/>
    <property type="match status" value="1"/>
</dbReference>
<feature type="active site" evidence="5">
    <location>
        <position position="77"/>
    </location>
</feature>
<dbReference type="SUPFAM" id="SSF51306">
    <property type="entry name" value="LexA/Signal peptidase"/>
    <property type="match status" value="1"/>
</dbReference>
<evidence type="ECO:0000256" key="2">
    <source>
        <dbReference type="ARBA" id="ARBA00004401"/>
    </source>
</evidence>
<dbReference type="PANTHER" id="PTHR43390">
    <property type="entry name" value="SIGNAL PEPTIDASE I"/>
    <property type="match status" value="1"/>
</dbReference>
<dbReference type="GO" id="GO:0005886">
    <property type="term" value="C:plasma membrane"/>
    <property type="evidence" value="ECO:0007669"/>
    <property type="project" value="UniProtKB-SubCell"/>
</dbReference>
<evidence type="ECO:0000256" key="1">
    <source>
        <dbReference type="ARBA" id="ARBA00000677"/>
    </source>
</evidence>
<name>A0A430B512_9ENTE</name>
<evidence type="ECO:0000313" key="9">
    <source>
        <dbReference type="EMBL" id="RSU15388.1"/>
    </source>
</evidence>
<evidence type="ECO:0000259" key="7">
    <source>
        <dbReference type="Pfam" id="PF10502"/>
    </source>
</evidence>
<dbReference type="InterPro" id="IPR000223">
    <property type="entry name" value="Pept_S26A_signal_pept_1"/>
</dbReference>
<protein>
    <recommendedName>
        <fullName evidence="3 6">Signal peptidase I</fullName>
        <ecNumber evidence="3 6">3.4.21.89</ecNumber>
    </recommendedName>
</protein>
<accession>A0A430B512</accession>
<dbReference type="CDD" id="cd06530">
    <property type="entry name" value="S26_SPase_I"/>
    <property type="match status" value="1"/>
</dbReference>
<comment type="similarity">
    <text evidence="6">Belongs to the peptidase S26 family.</text>
</comment>
<dbReference type="Proteomes" id="UP000288028">
    <property type="component" value="Unassembled WGS sequence"/>
</dbReference>
<keyword evidence="6" id="KW-0472">Membrane</keyword>
<evidence type="ECO:0000256" key="6">
    <source>
        <dbReference type="RuleBase" id="RU362042"/>
    </source>
</evidence>
<dbReference type="GeneID" id="95580718"/>
<dbReference type="Gene3D" id="2.10.109.10">
    <property type="entry name" value="Umud Fragment, subunit A"/>
    <property type="match status" value="1"/>
</dbReference>
<dbReference type="PANTHER" id="PTHR43390:SF8">
    <property type="entry name" value="SIGNAL PEPTIDASE I"/>
    <property type="match status" value="1"/>
</dbReference>
<gene>
    <name evidence="8" type="primary">lepB</name>
    <name evidence="9" type="ORF">CBF28_06590</name>
    <name evidence="8" type="ORF">P7H70_06110</name>
</gene>
<dbReference type="PROSITE" id="PS00760">
    <property type="entry name" value="SPASE_I_2"/>
    <property type="match status" value="1"/>
</dbReference>
<organism evidence="9 10">
    <name type="scientific">Vagococcus carniphilus</name>
    <dbReference type="NCBI Taxonomy" id="218144"/>
    <lineage>
        <taxon>Bacteria</taxon>
        <taxon>Bacillati</taxon>
        <taxon>Bacillota</taxon>
        <taxon>Bacilli</taxon>
        <taxon>Lactobacillales</taxon>
        <taxon>Enterococcaceae</taxon>
        <taxon>Vagococcus</taxon>
    </lineage>
</organism>
<evidence type="ECO:0000256" key="5">
    <source>
        <dbReference type="PIRSR" id="PIRSR600223-1"/>
    </source>
</evidence>
<evidence type="ECO:0000256" key="4">
    <source>
        <dbReference type="ARBA" id="ARBA00022801"/>
    </source>
</evidence>
<dbReference type="GO" id="GO:0004252">
    <property type="term" value="F:serine-type endopeptidase activity"/>
    <property type="evidence" value="ECO:0007669"/>
    <property type="project" value="InterPro"/>
</dbReference>
<dbReference type="EMBL" id="JARQBZ010000009">
    <property type="protein sequence ID" value="MDT2833624.1"/>
    <property type="molecule type" value="Genomic_DNA"/>
</dbReference>
<dbReference type="EMBL" id="NGKB01000005">
    <property type="protein sequence ID" value="RSU15388.1"/>
    <property type="molecule type" value="Genomic_DNA"/>
</dbReference>
<dbReference type="GO" id="GO:0006465">
    <property type="term" value="P:signal peptide processing"/>
    <property type="evidence" value="ECO:0007669"/>
    <property type="project" value="InterPro"/>
</dbReference>
<keyword evidence="6" id="KW-1133">Transmembrane helix</keyword>
<evidence type="ECO:0000256" key="3">
    <source>
        <dbReference type="ARBA" id="ARBA00013208"/>
    </source>
</evidence>
<evidence type="ECO:0000313" key="10">
    <source>
        <dbReference type="Proteomes" id="UP000288028"/>
    </source>
</evidence>
<reference evidence="9 10" key="1">
    <citation type="submission" date="2017-05" db="EMBL/GenBank/DDBJ databases">
        <title>Vagococcus spp. assemblies.</title>
        <authorList>
            <person name="Gulvik C.A."/>
        </authorList>
    </citation>
    <scope>NUCLEOTIDE SEQUENCE [LARGE SCALE GENOMIC DNA]</scope>
    <source>
        <strain evidence="9 10">SS1714</strain>
    </source>
</reference>
<dbReference type="InterPro" id="IPR019758">
    <property type="entry name" value="Pept_S26A_signal_pept_1_CS"/>
</dbReference>
<dbReference type="EC" id="3.4.21.89" evidence="3 6"/>
<keyword evidence="6" id="KW-0645">Protease</keyword>
<comment type="subcellular location">
    <subcellularLocation>
        <location evidence="2">Cell membrane</location>
        <topology evidence="2">Single-pass type II membrane protein</topology>
    </subcellularLocation>
    <subcellularLocation>
        <location evidence="6">Membrane</location>
        <topology evidence="6">Single-pass type II membrane protein</topology>
    </subcellularLocation>
</comment>
<proteinExistence type="inferred from homology"/>
<dbReference type="RefSeq" id="WP_126793217.1">
    <property type="nucleotide sequence ID" value="NZ_CP060720.1"/>
</dbReference>
<keyword evidence="10" id="KW-1185">Reference proteome</keyword>
<comment type="caution">
    <text evidence="9">The sequence shown here is derived from an EMBL/GenBank/DDBJ whole genome shotgun (WGS) entry which is preliminary data.</text>
</comment>
<dbReference type="InterPro" id="IPR019757">
    <property type="entry name" value="Pept_S26A_signal_pept_1_Lys-AS"/>
</dbReference>
<feature type="transmembrane region" description="Helical" evidence="6">
    <location>
        <begin position="12"/>
        <end position="32"/>
    </location>
</feature>
<evidence type="ECO:0000313" key="8">
    <source>
        <dbReference type="EMBL" id="MDT2833624.1"/>
    </source>
</evidence>
<comment type="catalytic activity">
    <reaction evidence="1 6">
        <text>Cleavage of hydrophobic, N-terminal signal or leader sequences from secreted and periplasmic proteins.</text>
        <dbReference type="EC" id="3.4.21.89"/>
    </reaction>
</comment>
<feature type="active site" evidence="5">
    <location>
        <position position="40"/>
    </location>
</feature>
<dbReference type="AlphaFoldDB" id="A0A430B512"/>
<dbReference type="GO" id="GO:0009003">
    <property type="term" value="F:signal peptidase activity"/>
    <property type="evidence" value="ECO:0007669"/>
    <property type="project" value="UniProtKB-EC"/>
</dbReference>
<dbReference type="InterPro" id="IPR036286">
    <property type="entry name" value="LexA/Signal_pep-like_sf"/>
</dbReference>
<dbReference type="PRINTS" id="PR00727">
    <property type="entry name" value="LEADERPTASE"/>
</dbReference>
<dbReference type="Proteomes" id="UP001268577">
    <property type="component" value="Unassembled WGS sequence"/>
</dbReference>
<dbReference type="InterPro" id="IPR019533">
    <property type="entry name" value="Peptidase_S26"/>
</dbReference>
<dbReference type="PROSITE" id="PS00761">
    <property type="entry name" value="SPASE_I_3"/>
    <property type="match status" value="1"/>
</dbReference>